<evidence type="ECO:0000313" key="1">
    <source>
        <dbReference type="EMBL" id="ADL55988.1"/>
    </source>
</evidence>
<proteinExistence type="predicted"/>
<dbReference type="HOGENOM" id="CLU_2650793_0_0_4"/>
<dbReference type="OrthoDB" id="8547936at2"/>
<dbReference type="KEGG" id="gca:Galf_1982"/>
<dbReference type="AlphaFoldDB" id="D9SHJ1"/>
<name>D9SHJ1_GALCS</name>
<reference evidence="1 2" key="1">
    <citation type="submission" date="2010-08" db="EMBL/GenBank/DDBJ databases">
        <title>Complete sequence of Gallionella capsiferriformans ES-2.</title>
        <authorList>
            <consortium name="US DOE Joint Genome Institute"/>
            <person name="Lucas S."/>
            <person name="Copeland A."/>
            <person name="Lapidus A."/>
            <person name="Cheng J.-F."/>
            <person name="Bruce D."/>
            <person name="Goodwin L."/>
            <person name="Pitluck S."/>
            <person name="Chertkov O."/>
            <person name="Davenport K.W."/>
            <person name="Detter J.C."/>
            <person name="Han C."/>
            <person name="Tapia R."/>
            <person name="Land M."/>
            <person name="Hauser L."/>
            <person name="Chang Y.-J."/>
            <person name="Jeffries C."/>
            <person name="Kyrpides N."/>
            <person name="Ivanova N."/>
            <person name="Mikhailova N."/>
            <person name="Shelobolina E.S."/>
            <person name="Picardal F."/>
            <person name="Roden E."/>
            <person name="Emerson D."/>
            <person name="Woyke T."/>
        </authorList>
    </citation>
    <scope>NUCLEOTIDE SEQUENCE [LARGE SCALE GENOMIC DNA]</scope>
    <source>
        <strain evidence="1 2">ES-2</strain>
    </source>
</reference>
<dbReference type="EMBL" id="CP002159">
    <property type="protein sequence ID" value="ADL55988.1"/>
    <property type="molecule type" value="Genomic_DNA"/>
</dbReference>
<gene>
    <name evidence="1" type="ordered locus">Galf_1982</name>
</gene>
<keyword evidence="2" id="KW-1185">Reference proteome</keyword>
<dbReference type="STRING" id="395494.Galf_1982"/>
<evidence type="ECO:0000313" key="2">
    <source>
        <dbReference type="Proteomes" id="UP000001235"/>
    </source>
</evidence>
<dbReference type="RefSeq" id="WP_013293920.1">
    <property type="nucleotide sequence ID" value="NC_014394.1"/>
</dbReference>
<sequence length="76" mass="8129">MSENKANKPKTVSWFNGCGGRIGVVVGQTGEHAYIGAALRHDEDSDVAQILAYGAKFPLAAALLLPVSKRYPDEEV</sequence>
<dbReference type="Proteomes" id="UP000001235">
    <property type="component" value="Chromosome"/>
</dbReference>
<accession>D9SHJ1</accession>
<protein>
    <submittedName>
        <fullName evidence="1">Uncharacterized protein</fullName>
    </submittedName>
</protein>
<organism evidence="1 2">
    <name type="scientific">Gallionella capsiferriformans (strain ES-2)</name>
    <name type="common">Gallionella ferruginea capsiferriformans (strain ES-2)</name>
    <dbReference type="NCBI Taxonomy" id="395494"/>
    <lineage>
        <taxon>Bacteria</taxon>
        <taxon>Pseudomonadati</taxon>
        <taxon>Pseudomonadota</taxon>
        <taxon>Betaproteobacteria</taxon>
        <taxon>Nitrosomonadales</taxon>
        <taxon>Gallionellaceae</taxon>
        <taxon>Gallionella</taxon>
    </lineage>
</organism>